<dbReference type="SUPFAM" id="SSF118215">
    <property type="entry name" value="Proton glutamate symport protein"/>
    <property type="match status" value="1"/>
</dbReference>
<evidence type="ECO:0000313" key="17">
    <source>
        <dbReference type="Proteomes" id="UP000242616"/>
    </source>
</evidence>
<evidence type="ECO:0000256" key="3">
    <source>
        <dbReference type="ARBA" id="ARBA00012374"/>
    </source>
</evidence>
<evidence type="ECO:0000313" key="16">
    <source>
        <dbReference type="EMBL" id="ONN27790.1"/>
    </source>
</evidence>
<dbReference type="Pfam" id="PF02673">
    <property type="entry name" value="BacA"/>
    <property type="match status" value="1"/>
</dbReference>
<feature type="transmembrane region" description="Helical" evidence="15">
    <location>
        <begin position="133"/>
        <end position="153"/>
    </location>
</feature>
<organism evidence="16 17">
    <name type="scientific">Thermosipho affectus</name>
    <dbReference type="NCBI Taxonomy" id="660294"/>
    <lineage>
        <taxon>Bacteria</taxon>
        <taxon>Thermotogati</taxon>
        <taxon>Thermotogota</taxon>
        <taxon>Thermotogae</taxon>
        <taxon>Thermotogales</taxon>
        <taxon>Fervidobacteriaceae</taxon>
        <taxon>Thermosipho</taxon>
    </lineage>
</organism>
<evidence type="ECO:0000256" key="11">
    <source>
        <dbReference type="ARBA" id="ARBA00023251"/>
    </source>
</evidence>
<evidence type="ECO:0000256" key="5">
    <source>
        <dbReference type="ARBA" id="ARBA00022475"/>
    </source>
</evidence>
<dbReference type="Proteomes" id="UP000242616">
    <property type="component" value="Unassembled WGS sequence"/>
</dbReference>
<evidence type="ECO:0000256" key="1">
    <source>
        <dbReference type="ARBA" id="ARBA00004651"/>
    </source>
</evidence>
<evidence type="ECO:0000256" key="10">
    <source>
        <dbReference type="ARBA" id="ARBA00023136"/>
    </source>
</evidence>
<accession>A0ABX3IK69</accession>
<evidence type="ECO:0000256" key="15">
    <source>
        <dbReference type="HAMAP-Rule" id="MF_01006"/>
    </source>
</evidence>
<keyword evidence="10 15" id="KW-0472">Membrane</keyword>
<name>A0ABX3IK69_9BACT</name>
<feature type="transmembrane region" description="Helical" evidence="15">
    <location>
        <begin position="173"/>
        <end position="193"/>
    </location>
</feature>
<dbReference type="InterPro" id="IPR003824">
    <property type="entry name" value="UppP"/>
</dbReference>
<evidence type="ECO:0000256" key="8">
    <source>
        <dbReference type="ARBA" id="ARBA00022801"/>
    </source>
</evidence>
<dbReference type="RefSeq" id="WP_077197914.1">
    <property type="nucleotide sequence ID" value="NZ_LBFC01000006.1"/>
</dbReference>
<protein>
    <recommendedName>
        <fullName evidence="4 15">Undecaprenyl-diphosphatase</fullName>
        <ecNumber evidence="3 15">3.6.1.27</ecNumber>
    </recommendedName>
    <alternativeName>
        <fullName evidence="13 15">Bacitracin resistance protein</fullName>
    </alternativeName>
    <alternativeName>
        <fullName evidence="12 15">Undecaprenyl pyrophosphate phosphatase</fullName>
    </alternativeName>
</protein>
<evidence type="ECO:0000256" key="4">
    <source>
        <dbReference type="ARBA" id="ARBA00021581"/>
    </source>
</evidence>
<feature type="transmembrane region" description="Helical" evidence="15">
    <location>
        <begin position="104"/>
        <end position="121"/>
    </location>
</feature>
<keyword evidence="11 15" id="KW-0046">Antibiotic resistance</keyword>
<proteinExistence type="inferred from homology"/>
<comment type="caution">
    <text evidence="16">The sequence shown here is derived from an EMBL/GenBank/DDBJ whole genome shotgun (WGS) entry which is preliminary data.</text>
</comment>
<comment type="similarity">
    <text evidence="2 15">Belongs to the UppP family.</text>
</comment>
<dbReference type="EMBL" id="LBFC01000006">
    <property type="protein sequence ID" value="ONN27790.1"/>
    <property type="molecule type" value="Genomic_DNA"/>
</dbReference>
<dbReference type="InterPro" id="IPR036458">
    <property type="entry name" value="Na:dicarbo_symporter_sf"/>
</dbReference>
<keyword evidence="9 15" id="KW-1133">Transmembrane helix</keyword>
<dbReference type="PANTHER" id="PTHR30622">
    <property type="entry name" value="UNDECAPRENYL-DIPHOSPHATASE"/>
    <property type="match status" value="1"/>
</dbReference>
<dbReference type="PANTHER" id="PTHR30622:SF4">
    <property type="entry name" value="UNDECAPRENYL-DIPHOSPHATASE"/>
    <property type="match status" value="1"/>
</dbReference>
<evidence type="ECO:0000256" key="14">
    <source>
        <dbReference type="ARBA" id="ARBA00047594"/>
    </source>
</evidence>
<feature type="transmembrane region" description="Helical" evidence="15">
    <location>
        <begin position="200"/>
        <end position="219"/>
    </location>
</feature>
<dbReference type="EC" id="3.6.1.27" evidence="3 15"/>
<keyword evidence="8 15" id="KW-0378">Hydrolase</keyword>
<dbReference type="HAMAP" id="MF_01006">
    <property type="entry name" value="Undec_diphosphatase"/>
    <property type="match status" value="1"/>
</dbReference>
<evidence type="ECO:0000256" key="6">
    <source>
        <dbReference type="ARBA" id="ARBA00022519"/>
    </source>
</evidence>
<keyword evidence="15" id="KW-0573">Peptidoglycan synthesis</keyword>
<feature type="transmembrane region" description="Helical" evidence="15">
    <location>
        <begin position="75"/>
        <end position="92"/>
    </location>
</feature>
<comment type="miscellaneous">
    <text evidence="15">Bacitracin is thought to be involved in the inhibition of peptidoglycan synthesis by sequestering undecaprenyl diphosphate, thereby reducing the pool of lipid carrier available.</text>
</comment>
<gene>
    <name evidence="15" type="primary">uppP</name>
    <name evidence="16" type="ORF">XJ44_02145</name>
</gene>
<comment type="function">
    <text evidence="15">Catalyzes the dephosphorylation of undecaprenyl diphosphate (UPP). Confers resistance to bacitracin.</text>
</comment>
<keyword evidence="15" id="KW-0961">Cell wall biogenesis/degradation</keyword>
<evidence type="ECO:0000256" key="2">
    <source>
        <dbReference type="ARBA" id="ARBA00010621"/>
    </source>
</evidence>
<evidence type="ECO:0000256" key="9">
    <source>
        <dbReference type="ARBA" id="ARBA00022989"/>
    </source>
</evidence>
<keyword evidence="6" id="KW-0997">Cell inner membrane</keyword>
<feature type="transmembrane region" description="Helical" evidence="15">
    <location>
        <begin position="36"/>
        <end position="55"/>
    </location>
</feature>
<reference evidence="16 17" key="1">
    <citation type="submission" date="2015-06" db="EMBL/GenBank/DDBJ databases">
        <title>Genome sequencing of Thermotogales isolates from hydrothermal vents.</title>
        <authorList>
            <person name="Haverkamp T.H."/>
            <person name="Kublanov I.V."/>
            <person name="Nesbo C.L."/>
        </authorList>
    </citation>
    <scope>NUCLEOTIDE SEQUENCE [LARGE SCALE GENOMIC DNA]</scope>
    <source>
        <strain evidence="17">ik275mar</strain>
    </source>
</reference>
<comment type="catalytic activity">
    <reaction evidence="14 15">
        <text>di-trans,octa-cis-undecaprenyl diphosphate + H2O = di-trans,octa-cis-undecaprenyl phosphate + phosphate + H(+)</text>
        <dbReference type="Rhea" id="RHEA:28094"/>
        <dbReference type="ChEBI" id="CHEBI:15377"/>
        <dbReference type="ChEBI" id="CHEBI:15378"/>
        <dbReference type="ChEBI" id="CHEBI:43474"/>
        <dbReference type="ChEBI" id="CHEBI:58405"/>
        <dbReference type="ChEBI" id="CHEBI:60392"/>
        <dbReference type="EC" id="3.6.1.27"/>
    </reaction>
</comment>
<sequence>MEIILGIIQGLTEFLPVSSSGHLSMFSKILNIDSNLSIFALLHLATLAAIIIFVWKELFEIIKGLFKFEKNYINLVLKIIVSTIPAAIFGLLFENKVESSISNLKIISFFFLVTSAALFISDKLKGKKNYFEITYTDALTIGLFQALAIFPGISRSGFTLFGALMIGLKRELALKYSFLISIPVILGAGILGVKNMSINTIYLTSALVAFIFGLFSLFILKKATISKNLKIFSIYCLFASILSFILGGI</sequence>
<keyword evidence="5 15" id="KW-1003">Cell membrane</keyword>
<keyword evidence="7 15" id="KW-0812">Transmembrane</keyword>
<evidence type="ECO:0000256" key="13">
    <source>
        <dbReference type="ARBA" id="ARBA00032932"/>
    </source>
</evidence>
<evidence type="ECO:0000256" key="12">
    <source>
        <dbReference type="ARBA" id="ARBA00032707"/>
    </source>
</evidence>
<comment type="subcellular location">
    <subcellularLocation>
        <location evidence="1 15">Cell membrane</location>
        <topology evidence="1 15">Multi-pass membrane protein</topology>
    </subcellularLocation>
</comment>
<evidence type="ECO:0000256" key="7">
    <source>
        <dbReference type="ARBA" id="ARBA00022692"/>
    </source>
</evidence>
<feature type="transmembrane region" description="Helical" evidence="15">
    <location>
        <begin position="231"/>
        <end position="248"/>
    </location>
</feature>
<keyword evidence="17" id="KW-1185">Reference proteome</keyword>
<keyword evidence="15" id="KW-0133">Cell shape</keyword>